<gene>
    <name evidence="18 23" type="primary">aroB</name>
    <name evidence="22" type="ORF">BUZ61_01000</name>
    <name evidence="21" type="ORF">J3T88_01245</name>
    <name evidence="23" type="ORF">NCTC13834_01454</name>
</gene>
<dbReference type="GO" id="GO:0003856">
    <property type="term" value="F:3-dehydroquinate synthase activity"/>
    <property type="evidence" value="ECO:0007669"/>
    <property type="project" value="UniProtKB-UniRule"/>
</dbReference>
<keyword evidence="9 18" id="KW-0963">Cytoplasm</keyword>
<dbReference type="Proteomes" id="UP000664081">
    <property type="component" value="Unassembled WGS sequence"/>
</dbReference>
<evidence type="ECO:0000256" key="7">
    <source>
        <dbReference type="ARBA" id="ARBA00013031"/>
    </source>
</evidence>
<dbReference type="InterPro" id="IPR056179">
    <property type="entry name" value="DHQS_C"/>
</dbReference>
<comment type="function">
    <text evidence="18">Catalyzes the conversion of 3-deoxy-D-arabino-heptulosonate 7-phosphate (DAHP) to dehydroquinate (DHQ).</text>
</comment>
<comment type="pathway">
    <text evidence="5 18">Metabolic intermediate biosynthesis; chorismate biosynthesis; chorismate from D-erythrose 4-phosphate and phosphoenolpyruvate: step 2/7.</text>
</comment>
<dbReference type="GO" id="GO:0046872">
    <property type="term" value="F:metal ion binding"/>
    <property type="evidence" value="ECO:0007669"/>
    <property type="project" value="UniProtKB-KW"/>
</dbReference>
<evidence type="ECO:0000256" key="13">
    <source>
        <dbReference type="ARBA" id="ARBA00022833"/>
    </source>
</evidence>
<evidence type="ECO:0000313" key="26">
    <source>
        <dbReference type="Proteomes" id="UP000664081"/>
    </source>
</evidence>
<comment type="catalytic activity">
    <reaction evidence="1 18">
        <text>7-phospho-2-dehydro-3-deoxy-D-arabino-heptonate = 3-dehydroquinate + phosphate</text>
        <dbReference type="Rhea" id="RHEA:21968"/>
        <dbReference type="ChEBI" id="CHEBI:32364"/>
        <dbReference type="ChEBI" id="CHEBI:43474"/>
        <dbReference type="ChEBI" id="CHEBI:58394"/>
        <dbReference type="EC" id="4.2.3.4"/>
    </reaction>
</comment>
<keyword evidence="11 18" id="KW-0479">Metal-binding</keyword>
<comment type="similarity">
    <text evidence="6 18">Belongs to the sugar phosphate cyclases superfamily. Dehydroquinate synthase family.</text>
</comment>
<reference evidence="23 25" key="3">
    <citation type="submission" date="2018-06" db="EMBL/GenBank/DDBJ databases">
        <authorList>
            <consortium name="Pathogen Informatics"/>
            <person name="Doyle S."/>
        </authorList>
    </citation>
    <scope>NUCLEOTIDE SEQUENCE [LARGE SCALE GENOMIC DNA]</scope>
    <source>
        <strain evidence="23 25">NCTC13834</strain>
    </source>
</reference>
<evidence type="ECO:0000256" key="9">
    <source>
        <dbReference type="ARBA" id="ARBA00022490"/>
    </source>
</evidence>
<dbReference type="NCBIfam" id="TIGR01357">
    <property type="entry name" value="aroB"/>
    <property type="match status" value="1"/>
</dbReference>
<protein>
    <recommendedName>
        <fullName evidence="8 18">3-dehydroquinate synthase</fullName>
        <shortName evidence="18">DHQS</shortName>
        <ecNumber evidence="7 18">4.2.3.4</ecNumber>
    </recommendedName>
</protein>
<dbReference type="PANTHER" id="PTHR43622:SF7">
    <property type="entry name" value="3-DEHYDROQUINATE SYNTHASE, CHLOROPLASTIC"/>
    <property type="match status" value="1"/>
</dbReference>
<evidence type="ECO:0000256" key="16">
    <source>
        <dbReference type="ARBA" id="ARBA00023239"/>
    </source>
</evidence>
<dbReference type="HAMAP" id="MF_00110">
    <property type="entry name" value="DHQ_synthase"/>
    <property type="match status" value="1"/>
</dbReference>
<organism evidence="23 25">
    <name type="scientific">Staphylococcus nepalensis</name>
    <dbReference type="NCBI Taxonomy" id="214473"/>
    <lineage>
        <taxon>Bacteria</taxon>
        <taxon>Bacillati</taxon>
        <taxon>Bacillota</taxon>
        <taxon>Bacilli</taxon>
        <taxon>Bacillales</taxon>
        <taxon>Staphylococcaceae</taxon>
        <taxon>Staphylococcus</taxon>
    </lineage>
</organism>
<dbReference type="OrthoDB" id="9806583at2"/>
<dbReference type="Gene3D" id="1.20.1090.10">
    <property type="entry name" value="Dehydroquinate synthase-like - alpha domain"/>
    <property type="match status" value="1"/>
</dbReference>
<sequence>MKLQTTYESNNYPIIIKHNALDHLHQYIKQYKDIVLIVDGTIDKEWNETLNFITSEYDAHKLVIPSGESTKSLDFYGQSIETLLSNKLTRNTCIIAVGGGATGDFSGFLAATLLRGVDFIQVPTTILAHDSSVGGKVGINSKHGKNLIGAFYRPKAVIYDLNFLSTLPYTEVLSGYAEVYKHALLNNDNDVNEIETHFTNKKTLASLNEIEYYIYKGIETKLNLIVQDEKESHVRKFLNLGHTFGHAVEYTFKIPHGHAVMIGIIFQFIVANKVLNQNFDIAHYINYLKSLDYPLNIIESFEFDPLYELMLKDKKNDQLGVQMVLLDGIGHPVVKHVGKSTLLESFKDLQTYFKK</sequence>
<dbReference type="GeneID" id="66776838"/>
<proteinExistence type="inferred from homology"/>
<feature type="binding site" evidence="18">
    <location>
        <position position="136"/>
    </location>
    <ligand>
        <name>NAD(+)</name>
        <dbReference type="ChEBI" id="CHEBI:57540"/>
    </ligand>
</feature>
<evidence type="ECO:0000256" key="3">
    <source>
        <dbReference type="ARBA" id="ARBA00001947"/>
    </source>
</evidence>
<comment type="cofactor">
    <cofactor evidence="2 18">
        <name>NAD(+)</name>
        <dbReference type="ChEBI" id="CHEBI:57540"/>
    </cofactor>
</comment>
<dbReference type="InterPro" id="IPR030963">
    <property type="entry name" value="DHQ_synth_fam"/>
</dbReference>
<evidence type="ECO:0000256" key="8">
    <source>
        <dbReference type="ARBA" id="ARBA00017684"/>
    </source>
</evidence>
<evidence type="ECO:0000256" key="12">
    <source>
        <dbReference type="ARBA" id="ARBA00022741"/>
    </source>
</evidence>
<evidence type="ECO:0000259" key="20">
    <source>
        <dbReference type="Pfam" id="PF24621"/>
    </source>
</evidence>
<feature type="binding site" evidence="18">
    <location>
        <position position="256"/>
    </location>
    <ligand>
        <name>Zn(2+)</name>
        <dbReference type="ChEBI" id="CHEBI:29105"/>
    </ligand>
</feature>
<evidence type="ECO:0000256" key="17">
    <source>
        <dbReference type="ARBA" id="ARBA00023285"/>
    </source>
</evidence>
<comment type="cofactor">
    <cofactor evidence="18">
        <name>Co(2+)</name>
        <dbReference type="ChEBI" id="CHEBI:48828"/>
    </cofactor>
    <cofactor evidence="18">
        <name>Zn(2+)</name>
        <dbReference type="ChEBI" id="CHEBI:29105"/>
    </cofactor>
    <text evidence="18">Binds 1 divalent metal cation per subunit. Can use either Co(2+) or Zn(2+).</text>
</comment>
<feature type="binding site" evidence="18">
    <location>
        <position position="145"/>
    </location>
    <ligand>
        <name>NAD(+)</name>
        <dbReference type="ChEBI" id="CHEBI:57540"/>
    </ligand>
</feature>
<feature type="binding site" evidence="18">
    <location>
        <begin position="66"/>
        <end position="71"/>
    </location>
    <ligand>
        <name>NAD(+)</name>
        <dbReference type="ChEBI" id="CHEBI:57540"/>
    </ligand>
</feature>
<evidence type="ECO:0000256" key="11">
    <source>
        <dbReference type="ARBA" id="ARBA00022723"/>
    </source>
</evidence>
<dbReference type="EC" id="4.2.3.4" evidence="7 18"/>
<dbReference type="GO" id="GO:0009073">
    <property type="term" value="P:aromatic amino acid family biosynthetic process"/>
    <property type="evidence" value="ECO:0007669"/>
    <property type="project" value="UniProtKB-KW"/>
</dbReference>
<dbReference type="AlphaFoldDB" id="A0A291JKY3"/>
<evidence type="ECO:0000256" key="15">
    <source>
        <dbReference type="ARBA" id="ARBA00023141"/>
    </source>
</evidence>
<feature type="binding site" evidence="18">
    <location>
        <begin position="124"/>
        <end position="125"/>
    </location>
    <ligand>
        <name>NAD(+)</name>
        <dbReference type="ChEBI" id="CHEBI:57540"/>
    </ligand>
</feature>
<dbReference type="EMBL" id="PZHR01000003">
    <property type="protein sequence ID" value="PTK60686.1"/>
    <property type="molecule type" value="Genomic_DNA"/>
</dbReference>
<dbReference type="PIRSF" id="PIRSF001455">
    <property type="entry name" value="DHQ_synth"/>
    <property type="match status" value="1"/>
</dbReference>
<keyword evidence="10 18" id="KW-0028">Amino-acid biosynthesis</keyword>
<feature type="domain" description="3-dehydroquinate synthase C-terminal" evidence="20">
    <location>
        <begin position="175"/>
        <end position="316"/>
    </location>
</feature>
<evidence type="ECO:0000256" key="18">
    <source>
        <dbReference type="HAMAP-Rule" id="MF_00110"/>
    </source>
</evidence>
<evidence type="ECO:0000256" key="2">
    <source>
        <dbReference type="ARBA" id="ARBA00001911"/>
    </source>
</evidence>
<keyword evidence="26" id="KW-1185">Reference proteome</keyword>
<evidence type="ECO:0000256" key="6">
    <source>
        <dbReference type="ARBA" id="ARBA00005412"/>
    </source>
</evidence>
<reference evidence="21 26" key="4">
    <citation type="submission" date="2021-03" db="EMBL/GenBank/DDBJ databases">
        <title>Staphylococci and Mammaliicocci in bats.</title>
        <authorList>
            <person name="Fountain K."/>
        </authorList>
    </citation>
    <scope>NUCLEOTIDE SEQUENCE [LARGE SCALE GENOMIC DNA]</scope>
    <source>
        <strain evidence="21 26">18_1_E_SW</strain>
    </source>
</reference>
<dbReference type="EMBL" id="JAFNLT010000001">
    <property type="protein sequence ID" value="MBO1225947.1"/>
    <property type="molecule type" value="Genomic_DNA"/>
</dbReference>
<dbReference type="InterPro" id="IPR016037">
    <property type="entry name" value="DHQ_synth_AroB"/>
</dbReference>
<keyword evidence="17 18" id="KW-0170">Cobalt</keyword>
<evidence type="ECO:0000259" key="19">
    <source>
        <dbReference type="Pfam" id="PF01761"/>
    </source>
</evidence>
<keyword evidence="15 18" id="KW-0057">Aromatic amino acid biosynthesis</keyword>
<reference evidence="22" key="2">
    <citation type="submission" date="2018-03" db="EMBL/GenBank/DDBJ databases">
        <authorList>
            <person name="Keele B.F."/>
        </authorList>
    </citation>
    <scope>NUCLEOTIDE SEQUENCE</scope>
    <source>
        <strain evidence="22">SNUC 4337</strain>
    </source>
</reference>
<dbReference type="GO" id="GO:0000166">
    <property type="term" value="F:nucleotide binding"/>
    <property type="evidence" value="ECO:0007669"/>
    <property type="project" value="UniProtKB-KW"/>
</dbReference>
<evidence type="ECO:0000256" key="1">
    <source>
        <dbReference type="ARBA" id="ARBA00001393"/>
    </source>
</evidence>
<dbReference type="Gene3D" id="3.40.50.1970">
    <property type="match status" value="1"/>
</dbReference>
<keyword evidence="16 18" id="KW-0456">Lyase</keyword>
<evidence type="ECO:0000256" key="4">
    <source>
        <dbReference type="ARBA" id="ARBA00004496"/>
    </source>
</evidence>
<evidence type="ECO:0000313" key="22">
    <source>
        <dbReference type="EMBL" id="PTK60686.1"/>
    </source>
</evidence>
<dbReference type="FunFam" id="3.40.50.1970:FF:000007">
    <property type="entry name" value="Pentafunctional AROM polypeptide"/>
    <property type="match status" value="1"/>
</dbReference>
<evidence type="ECO:0000313" key="23">
    <source>
        <dbReference type="EMBL" id="SUM55097.1"/>
    </source>
</evidence>
<dbReference type="UniPathway" id="UPA00053">
    <property type="reaction ID" value="UER00085"/>
</dbReference>
<dbReference type="InterPro" id="IPR030960">
    <property type="entry name" value="DHQS/DOIS_N"/>
</dbReference>
<dbReference type="KEGG" id="snl:BJD96_06965"/>
<feature type="binding site" evidence="18">
    <location>
        <begin position="100"/>
        <end position="104"/>
    </location>
    <ligand>
        <name>NAD(+)</name>
        <dbReference type="ChEBI" id="CHEBI:57540"/>
    </ligand>
</feature>
<dbReference type="GO" id="GO:0005737">
    <property type="term" value="C:cytoplasm"/>
    <property type="evidence" value="ECO:0007669"/>
    <property type="project" value="UniProtKB-SubCell"/>
</dbReference>
<dbReference type="Proteomes" id="UP000254412">
    <property type="component" value="Unassembled WGS sequence"/>
</dbReference>
<reference evidence="22 24" key="1">
    <citation type="journal article" date="2016" name="Front. Microbiol.">
        <title>Comprehensive Phylogenetic Analysis of Bovine Non-aureus Staphylococci Species Based on Whole-Genome Sequencing.</title>
        <authorList>
            <person name="Naushad S."/>
            <person name="Barkema H.W."/>
            <person name="Luby C."/>
            <person name="Condas L.A."/>
            <person name="Nobrega D.B."/>
            <person name="Carson D.A."/>
            <person name="De Buck J."/>
        </authorList>
    </citation>
    <scope>NUCLEOTIDE SEQUENCE [LARGE SCALE GENOMIC DNA]</scope>
    <source>
        <strain evidence="22 24">SNUC 4337</strain>
    </source>
</reference>
<name>A0A291JKY3_9STAP</name>
<keyword evidence="13 18" id="KW-0862">Zinc</keyword>
<feature type="binding site" evidence="18">
    <location>
        <position position="178"/>
    </location>
    <ligand>
        <name>Zn(2+)</name>
        <dbReference type="ChEBI" id="CHEBI:29105"/>
    </ligand>
</feature>
<feature type="domain" description="3-dehydroquinate synthase N-terminal" evidence="19">
    <location>
        <begin position="62"/>
        <end position="172"/>
    </location>
</feature>
<dbReference type="Proteomes" id="UP000240400">
    <property type="component" value="Unassembled WGS sequence"/>
</dbReference>
<evidence type="ECO:0000313" key="21">
    <source>
        <dbReference type="EMBL" id="MBO1225947.1"/>
    </source>
</evidence>
<evidence type="ECO:0000313" key="25">
    <source>
        <dbReference type="Proteomes" id="UP000254412"/>
    </source>
</evidence>
<evidence type="ECO:0000256" key="14">
    <source>
        <dbReference type="ARBA" id="ARBA00023027"/>
    </source>
</evidence>
<dbReference type="Pfam" id="PF01761">
    <property type="entry name" value="DHQ_synthase"/>
    <property type="match status" value="1"/>
</dbReference>
<comment type="cofactor">
    <cofactor evidence="3">
        <name>Zn(2+)</name>
        <dbReference type="ChEBI" id="CHEBI:29105"/>
    </cofactor>
</comment>
<dbReference type="SUPFAM" id="SSF56796">
    <property type="entry name" value="Dehydroquinate synthase-like"/>
    <property type="match status" value="1"/>
</dbReference>
<dbReference type="GO" id="GO:0009423">
    <property type="term" value="P:chorismate biosynthetic process"/>
    <property type="evidence" value="ECO:0007669"/>
    <property type="project" value="UniProtKB-UniRule"/>
</dbReference>
<keyword evidence="12 18" id="KW-0547">Nucleotide-binding</keyword>
<dbReference type="Pfam" id="PF24621">
    <property type="entry name" value="DHQS_C"/>
    <property type="match status" value="1"/>
</dbReference>
<feature type="binding site" evidence="18">
    <location>
        <position position="242"/>
    </location>
    <ligand>
        <name>Zn(2+)</name>
        <dbReference type="ChEBI" id="CHEBI:29105"/>
    </ligand>
</feature>
<comment type="subcellular location">
    <subcellularLocation>
        <location evidence="4 18">Cytoplasm</location>
    </subcellularLocation>
</comment>
<feature type="binding site" evidence="18">
    <location>
        <begin position="163"/>
        <end position="166"/>
    </location>
    <ligand>
        <name>NAD(+)</name>
        <dbReference type="ChEBI" id="CHEBI:57540"/>
    </ligand>
</feature>
<evidence type="ECO:0000256" key="5">
    <source>
        <dbReference type="ARBA" id="ARBA00004661"/>
    </source>
</evidence>
<accession>A0A291JKY3</accession>
<evidence type="ECO:0000256" key="10">
    <source>
        <dbReference type="ARBA" id="ARBA00022605"/>
    </source>
</evidence>
<dbReference type="PANTHER" id="PTHR43622">
    <property type="entry name" value="3-DEHYDROQUINATE SYNTHASE"/>
    <property type="match status" value="1"/>
</dbReference>
<dbReference type="CDD" id="cd08195">
    <property type="entry name" value="DHQS"/>
    <property type="match status" value="1"/>
</dbReference>
<keyword evidence="14 18" id="KW-0520">NAD</keyword>
<dbReference type="GO" id="GO:0008652">
    <property type="term" value="P:amino acid biosynthetic process"/>
    <property type="evidence" value="ECO:0007669"/>
    <property type="project" value="UniProtKB-KW"/>
</dbReference>
<dbReference type="EMBL" id="UHDS01000001">
    <property type="protein sequence ID" value="SUM55097.1"/>
    <property type="molecule type" value="Genomic_DNA"/>
</dbReference>
<dbReference type="InterPro" id="IPR050071">
    <property type="entry name" value="Dehydroquinate_synthase"/>
</dbReference>
<evidence type="ECO:0000313" key="24">
    <source>
        <dbReference type="Proteomes" id="UP000240400"/>
    </source>
</evidence>
<dbReference type="RefSeq" id="WP_096809655.1">
    <property type="nucleotide sequence ID" value="NZ_BMCF01000002.1"/>
</dbReference>